<dbReference type="InterPro" id="IPR017946">
    <property type="entry name" value="PLC-like_Pdiesterase_TIM-brl"/>
</dbReference>
<dbReference type="GO" id="GO:0008081">
    <property type="term" value="F:phosphoric diester hydrolase activity"/>
    <property type="evidence" value="ECO:0007669"/>
    <property type="project" value="InterPro"/>
</dbReference>
<reference evidence="3 4" key="1">
    <citation type="submission" date="2018-10" db="EMBL/GenBank/DDBJ databases">
        <title>Bacillus Keqinensis sp. nov., a moderately halophilic bacterium isolated from a saline-alkaline lake.</title>
        <authorList>
            <person name="Wang H."/>
        </authorList>
    </citation>
    <scope>NUCLEOTIDE SEQUENCE [LARGE SCALE GENOMIC DNA]</scope>
    <source>
        <strain evidence="3 4">KQ-3</strain>
    </source>
</reference>
<feature type="signal peptide" evidence="1">
    <location>
        <begin position="1"/>
        <end position="23"/>
    </location>
</feature>
<proteinExistence type="predicted"/>
<keyword evidence="4" id="KW-1185">Reference proteome</keyword>
<evidence type="ECO:0000259" key="2">
    <source>
        <dbReference type="PROSITE" id="PS51704"/>
    </source>
</evidence>
<name>A0A3M7TPW1_9BACI</name>
<dbReference type="CDD" id="cd08601">
    <property type="entry name" value="GDPD_SaGlpQ_like"/>
    <property type="match status" value="1"/>
</dbReference>
<feature type="domain" description="GP-PDE" evidence="2">
    <location>
        <begin position="30"/>
        <end position="279"/>
    </location>
</feature>
<comment type="caution">
    <text evidence="3">The sequence shown here is derived from an EMBL/GenBank/DDBJ whole genome shotgun (WGS) entry which is preliminary data.</text>
</comment>
<dbReference type="InterPro" id="IPR030395">
    <property type="entry name" value="GP_PDE_dom"/>
</dbReference>
<gene>
    <name evidence="3" type="ORF">EBO34_12180</name>
</gene>
<feature type="chain" id="PRO_5017987483" evidence="1">
    <location>
        <begin position="24"/>
        <end position="286"/>
    </location>
</feature>
<accession>A0A3M7TPW1</accession>
<dbReference type="SUPFAM" id="SSF51695">
    <property type="entry name" value="PLC-like phosphodiesterases"/>
    <property type="match status" value="1"/>
</dbReference>
<dbReference type="OrthoDB" id="384721at2"/>
<sequence>MKKFLSIILITLFVSTVVGQATASAFSEKILNVAHRGASGHAPEHTILSYELGEKMKGDYIEIDLQMTKDGVLIAMHDETLDRTTDGSGHVKDHTIDEIKQLDAGSWFNERNPEKASEDFVGLTVPTLEEIFIEFGKSTKYYIETKSPEVYPGMEEELLRLLNKYGLTGKHDRVLLQSFSQESLQIIHELDPSWPLVQLIRAADSDNITDEQLEEISTYAIGVGPNHTRISEEDVARVLQYDLDIHPYTVNNPEVMHELLDWGVTGLFTDYPDVLWNVLKERQTGR</sequence>
<evidence type="ECO:0000256" key="1">
    <source>
        <dbReference type="SAM" id="SignalP"/>
    </source>
</evidence>
<dbReference type="EMBL" id="RHIB01000002">
    <property type="protein sequence ID" value="RNA67485.1"/>
    <property type="molecule type" value="Genomic_DNA"/>
</dbReference>
<protein>
    <submittedName>
        <fullName evidence="3">Glycerophosphodiester phosphodiesterase</fullName>
    </submittedName>
</protein>
<dbReference type="GO" id="GO:0006629">
    <property type="term" value="P:lipid metabolic process"/>
    <property type="evidence" value="ECO:0007669"/>
    <property type="project" value="InterPro"/>
</dbReference>
<dbReference type="RefSeq" id="WP_122898926.1">
    <property type="nucleotide sequence ID" value="NZ_RHIB01000002.1"/>
</dbReference>
<dbReference type="PANTHER" id="PTHR46211:SF7">
    <property type="entry name" value="GLYCEROPHOSPHODIESTER PHOSPHODIESTERASE"/>
    <property type="match status" value="1"/>
</dbReference>
<dbReference type="Proteomes" id="UP000278746">
    <property type="component" value="Unassembled WGS sequence"/>
</dbReference>
<organism evidence="3 4">
    <name type="scientific">Alteribacter keqinensis</name>
    <dbReference type="NCBI Taxonomy" id="2483800"/>
    <lineage>
        <taxon>Bacteria</taxon>
        <taxon>Bacillati</taxon>
        <taxon>Bacillota</taxon>
        <taxon>Bacilli</taxon>
        <taxon>Bacillales</taxon>
        <taxon>Bacillaceae</taxon>
        <taxon>Alteribacter</taxon>
    </lineage>
</organism>
<evidence type="ECO:0000313" key="3">
    <source>
        <dbReference type="EMBL" id="RNA67485.1"/>
    </source>
</evidence>
<dbReference type="AlphaFoldDB" id="A0A3M7TPW1"/>
<evidence type="ECO:0000313" key="4">
    <source>
        <dbReference type="Proteomes" id="UP000278746"/>
    </source>
</evidence>
<dbReference type="PROSITE" id="PS51704">
    <property type="entry name" value="GP_PDE"/>
    <property type="match status" value="1"/>
</dbReference>
<keyword evidence="1" id="KW-0732">Signal</keyword>
<dbReference type="Gene3D" id="3.20.20.190">
    <property type="entry name" value="Phosphatidylinositol (PI) phosphodiesterase"/>
    <property type="match status" value="1"/>
</dbReference>
<dbReference type="PANTHER" id="PTHR46211">
    <property type="entry name" value="GLYCEROPHOSPHORYL DIESTER PHOSPHODIESTERASE"/>
    <property type="match status" value="1"/>
</dbReference>
<dbReference type="Pfam" id="PF03009">
    <property type="entry name" value="GDPD"/>
    <property type="match status" value="1"/>
</dbReference>